<evidence type="ECO:0000313" key="2">
    <source>
        <dbReference type="Proteomes" id="UP000095287"/>
    </source>
</evidence>
<keyword evidence="1" id="KW-0812">Transmembrane</keyword>
<dbReference type="Proteomes" id="UP000095287">
    <property type="component" value="Unplaced"/>
</dbReference>
<feature type="transmembrane region" description="Helical" evidence="1">
    <location>
        <begin position="6"/>
        <end position="28"/>
    </location>
</feature>
<proteinExistence type="predicted"/>
<evidence type="ECO:0000313" key="3">
    <source>
        <dbReference type="WBParaSite" id="L893_g10314.t1"/>
    </source>
</evidence>
<keyword evidence="1" id="KW-0472">Membrane</keyword>
<keyword evidence="2" id="KW-1185">Reference proteome</keyword>
<reference evidence="3" key="1">
    <citation type="submission" date="2016-11" db="UniProtKB">
        <authorList>
            <consortium name="WormBaseParasite"/>
        </authorList>
    </citation>
    <scope>IDENTIFICATION</scope>
</reference>
<protein>
    <submittedName>
        <fullName evidence="3">Secreted protein</fullName>
    </submittedName>
</protein>
<keyword evidence="1" id="KW-1133">Transmembrane helix</keyword>
<dbReference type="WBParaSite" id="L893_g10314.t1">
    <property type="protein sequence ID" value="L893_g10314.t1"/>
    <property type="gene ID" value="L893_g10314"/>
</dbReference>
<sequence length="70" mass="8255">MVELLVSGAVWLIFWGVLTLRVASLVFVRLRFVRVRKTLALEELYEKHFLVELLEFPPQIHLTERDSLMS</sequence>
<organism evidence="2 3">
    <name type="scientific">Steinernema glaseri</name>
    <dbReference type="NCBI Taxonomy" id="37863"/>
    <lineage>
        <taxon>Eukaryota</taxon>
        <taxon>Metazoa</taxon>
        <taxon>Ecdysozoa</taxon>
        <taxon>Nematoda</taxon>
        <taxon>Chromadorea</taxon>
        <taxon>Rhabditida</taxon>
        <taxon>Tylenchina</taxon>
        <taxon>Panagrolaimomorpha</taxon>
        <taxon>Strongyloidoidea</taxon>
        <taxon>Steinernematidae</taxon>
        <taxon>Steinernema</taxon>
    </lineage>
</organism>
<accession>A0A1I7XWW5</accession>
<dbReference type="AlphaFoldDB" id="A0A1I7XWW5"/>
<name>A0A1I7XWW5_9BILA</name>
<evidence type="ECO:0000256" key="1">
    <source>
        <dbReference type="SAM" id="Phobius"/>
    </source>
</evidence>